<dbReference type="RefSeq" id="XP_001604098.2">
    <property type="nucleotide sequence ID" value="XM_001604048.5"/>
</dbReference>
<dbReference type="EnsemblMetazoa" id="XM_001604048">
    <property type="protein sequence ID" value="XP_001604098"/>
    <property type="gene ID" value="LOC100120457"/>
</dbReference>
<evidence type="ECO:0000313" key="5">
    <source>
        <dbReference type="EnsemblMetazoa" id="XP_001604098"/>
    </source>
</evidence>
<dbReference type="PROSITE" id="PS51203">
    <property type="entry name" value="CS"/>
    <property type="match status" value="1"/>
</dbReference>
<dbReference type="Gene3D" id="2.60.40.790">
    <property type="match status" value="1"/>
</dbReference>
<evidence type="ECO:0000313" key="6">
    <source>
        <dbReference type="Proteomes" id="UP000002358"/>
    </source>
</evidence>
<comment type="similarity">
    <text evidence="1">Belongs to the SHQ1 family.</text>
</comment>
<feature type="region of interest" description="Disordered" evidence="3">
    <location>
        <begin position="457"/>
        <end position="532"/>
    </location>
</feature>
<dbReference type="PANTHER" id="PTHR12967">
    <property type="entry name" value="PROTEIN SHQ1 HOMOLOG"/>
    <property type="match status" value="1"/>
</dbReference>
<evidence type="ECO:0000256" key="3">
    <source>
        <dbReference type="SAM" id="MobiDB-lite"/>
    </source>
</evidence>
<dbReference type="GeneID" id="100120457"/>
<protein>
    <recommendedName>
        <fullName evidence="2">Protein SHQ1 homolog</fullName>
    </recommendedName>
</protein>
<keyword evidence="6" id="KW-1185">Reference proteome</keyword>
<evidence type="ECO:0000259" key="4">
    <source>
        <dbReference type="PROSITE" id="PS51203"/>
    </source>
</evidence>
<dbReference type="Pfam" id="PF04925">
    <property type="entry name" value="SHQ1"/>
    <property type="match status" value="1"/>
</dbReference>
<feature type="compositionally biased region" description="Low complexity" evidence="3">
    <location>
        <begin position="482"/>
        <end position="525"/>
    </location>
</feature>
<dbReference type="AlphaFoldDB" id="A0A7M7G4R9"/>
<dbReference type="CDD" id="cd06463">
    <property type="entry name" value="p23_like"/>
    <property type="match status" value="1"/>
</dbReference>
<dbReference type="PANTHER" id="PTHR12967:SF0">
    <property type="entry name" value="PROTEIN SHQ1 HOMOLOG"/>
    <property type="match status" value="1"/>
</dbReference>
<organism evidence="5 6">
    <name type="scientific">Nasonia vitripennis</name>
    <name type="common">Parasitic wasp</name>
    <dbReference type="NCBI Taxonomy" id="7425"/>
    <lineage>
        <taxon>Eukaryota</taxon>
        <taxon>Metazoa</taxon>
        <taxon>Ecdysozoa</taxon>
        <taxon>Arthropoda</taxon>
        <taxon>Hexapoda</taxon>
        <taxon>Insecta</taxon>
        <taxon>Pterygota</taxon>
        <taxon>Neoptera</taxon>
        <taxon>Endopterygota</taxon>
        <taxon>Hymenoptera</taxon>
        <taxon>Apocrita</taxon>
        <taxon>Proctotrupomorpha</taxon>
        <taxon>Chalcidoidea</taxon>
        <taxon>Pteromalidae</taxon>
        <taxon>Pteromalinae</taxon>
        <taxon>Nasonia</taxon>
    </lineage>
</organism>
<name>A0A7M7G4R9_NASVI</name>
<dbReference type="InterPro" id="IPR048696">
    <property type="entry name" value="SHQ1-like_CS"/>
</dbReference>
<dbReference type="GO" id="GO:0000493">
    <property type="term" value="P:box H/ACA snoRNP assembly"/>
    <property type="evidence" value="ECO:0007669"/>
    <property type="project" value="InterPro"/>
</dbReference>
<dbReference type="InterPro" id="IPR039742">
    <property type="entry name" value="Shq1"/>
</dbReference>
<dbReference type="InterPro" id="IPR007009">
    <property type="entry name" value="Shq1_C"/>
</dbReference>
<sequence length="532" mass="60492">MLTPRFELSQTDNEVTVVIHAPYANIKDTVVHVDGTDFRFYSTPYYLRLNLPGKIEENDASTGDYDCEKGDFTLKFSKVHKGEHFENLDMITTLLAPPKKKNNLVPTIEVISNPCATADEKINDNKTNGEDENESLMMGDAGNEWYTKQNPLTESIDISLHSPKYGFANKISGALGAFEDGWIKEIVDLPLPDKTLLEDRKKLREQHELESFNEEHYMADLVESDSVKPYLTYECEWDKLAAEDVQLTGEEKDLLKELPNKEYLLDENEIKTALYSMIDILFASCYNCRTTLGDNTVESGWTINKLSSTLSWFQSFTNLNDAILSNIKRSLCYPLVRNWDLSMKVFEDVKKVVKLGKKYIMKRFCEIHSLFNNSYEPRYILNQLYIKDYLIWLQQVPNSKIEELNSALDSINPKKEELGLDLIELEEAAYSVQKEDLVIENELYTLPEDMEKLIINNENNKYKKPENVNPQLSEDTEDSDSDSSSSSSSTSSSSTSSSSSSNSSSSSSTNSKIIHMNNSSNNSTLDSDDEPN</sequence>
<dbReference type="GO" id="GO:0051082">
    <property type="term" value="F:unfolded protein binding"/>
    <property type="evidence" value="ECO:0007669"/>
    <property type="project" value="TreeGrafter"/>
</dbReference>
<dbReference type="SMR" id="A0A7M7G4R9"/>
<dbReference type="InterPro" id="IPR007052">
    <property type="entry name" value="CS_dom"/>
</dbReference>
<reference evidence="5" key="1">
    <citation type="submission" date="2021-01" db="UniProtKB">
        <authorList>
            <consortium name="EnsemblMetazoa"/>
        </authorList>
    </citation>
    <scope>IDENTIFICATION</scope>
</reference>
<dbReference type="Pfam" id="PF21413">
    <property type="entry name" value="SHQ1-like_CS"/>
    <property type="match status" value="1"/>
</dbReference>
<dbReference type="RefSeq" id="XP_008209006.1">
    <property type="nucleotide sequence ID" value="XM_008210784.4"/>
</dbReference>
<dbReference type="InParanoid" id="A0A7M7G4R9"/>
<evidence type="ECO:0000256" key="1">
    <source>
        <dbReference type="ARBA" id="ARBA00005607"/>
    </source>
</evidence>
<dbReference type="InterPro" id="IPR008978">
    <property type="entry name" value="HSP20-like_chaperone"/>
</dbReference>
<evidence type="ECO:0000256" key="2">
    <source>
        <dbReference type="ARBA" id="ARBA00013750"/>
    </source>
</evidence>
<dbReference type="Proteomes" id="UP000002358">
    <property type="component" value="Unassembled WGS sequence"/>
</dbReference>
<dbReference type="SUPFAM" id="SSF49764">
    <property type="entry name" value="HSP20-like chaperones"/>
    <property type="match status" value="1"/>
</dbReference>
<dbReference type="OrthoDB" id="73639at2759"/>
<accession>A0A7M7G4R9</accession>
<dbReference type="GO" id="GO:0005737">
    <property type="term" value="C:cytoplasm"/>
    <property type="evidence" value="ECO:0007669"/>
    <property type="project" value="TreeGrafter"/>
</dbReference>
<dbReference type="EnsemblMetazoa" id="XM_008210784">
    <property type="protein sequence ID" value="XP_008209006"/>
    <property type="gene ID" value="LOC100120457"/>
</dbReference>
<dbReference type="GO" id="GO:0005654">
    <property type="term" value="C:nucleoplasm"/>
    <property type="evidence" value="ECO:0007669"/>
    <property type="project" value="TreeGrafter"/>
</dbReference>
<dbReference type="KEGG" id="nvi:100120457"/>
<feature type="domain" description="CS" evidence="4">
    <location>
        <begin position="1"/>
        <end position="89"/>
    </location>
</feature>
<proteinExistence type="inferred from homology"/>